<feature type="domain" description="L,D-TPase catalytic" evidence="10">
    <location>
        <begin position="26"/>
        <end position="142"/>
    </location>
</feature>
<comment type="pathway">
    <text evidence="1 7">Cell wall biogenesis; peptidoglycan biosynthesis.</text>
</comment>
<dbReference type="KEGG" id="mets:DK389_07700"/>
<feature type="signal peptide" evidence="9">
    <location>
        <begin position="1"/>
        <end position="24"/>
    </location>
</feature>
<keyword evidence="6 7" id="KW-0961">Cell wall biogenesis/degradation</keyword>
<keyword evidence="12" id="KW-1185">Reference proteome</keyword>
<keyword evidence="5 7" id="KW-0573">Peptidoglycan synthesis</keyword>
<gene>
    <name evidence="11" type="ORF">DK389_07700</name>
</gene>
<feature type="active site" description="Proton donor/acceptor" evidence="7">
    <location>
        <position position="98"/>
    </location>
</feature>
<dbReference type="PANTHER" id="PTHR30582">
    <property type="entry name" value="L,D-TRANSPEPTIDASE"/>
    <property type="match status" value="1"/>
</dbReference>
<dbReference type="Gene3D" id="2.40.440.10">
    <property type="entry name" value="L,D-transpeptidase catalytic domain-like"/>
    <property type="match status" value="1"/>
</dbReference>
<accession>A0A2U8W564</accession>
<organism evidence="11 12">
    <name type="scientific">Methylobacterium durans</name>
    <dbReference type="NCBI Taxonomy" id="2202825"/>
    <lineage>
        <taxon>Bacteria</taxon>
        <taxon>Pseudomonadati</taxon>
        <taxon>Pseudomonadota</taxon>
        <taxon>Alphaproteobacteria</taxon>
        <taxon>Hyphomicrobiales</taxon>
        <taxon>Methylobacteriaceae</taxon>
        <taxon>Methylobacterium</taxon>
    </lineage>
</organism>
<evidence type="ECO:0000256" key="7">
    <source>
        <dbReference type="PROSITE-ProRule" id="PRU01373"/>
    </source>
</evidence>
<feature type="active site" description="Nucleophile" evidence="7">
    <location>
        <position position="114"/>
    </location>
</feature>
<dbReference type="GO" id="GO:0018104">
    <property type="term" value="P:peptidoglycan-protein cross-linking"/>
    <property type="evidence" value="ECO:0007669"/>
    <property type="project" value="TreeGrafter"/>
</dbReference>
<evidence type="ECO:0000256" key="1">
    <source>
        <dbReference type="ARBA" id="ARBA00004752"/>
    </source>
</evidence>
<dbReference type="InterPro" id="IPR050979">
    <property type="entry name" value="LD-transpeptidase"/>
</dbReference>
<keyword evidence="9" id="KW-0732">Signal</keyword>
<evidence type="ECO:0000313" key="11">
    <source>
        <dbReference type="EMBL" id="AWN40436.1"/>
    </source>
</evidence>
<dbReference type="Pfam" id="PF03734">
    <property type="entry name" value="YkuD"/>
    <property type="match status" value="1"/>
</dbReference>
<dbReference type="AlphaFoldDB" id="A0A2U8W564"/>
<comment type="similarity">
    <text evidence="2">Belongs to the YkuD family.</text>
</comment>
<dbReference type="GO" id="GO:0005576">
    <property type="term" value="C:extracellular region"/>
    <property type="evidence" value="ECO:0007669"/>
    <property type="project" value="TreeGrafter"/>
</dbReference>
<dbReference type="EMBL" id="CP029550">
    <property type="protein sequence ID" value="AWN40436.1"/>
    <property type="molecule type" value="Genomic_DNA"/>
</dbReference>
<evidence type="ECO:0000259" key="10">
    <source>
        <dbReference type="PROSITE" id="PS52029"/>
    </source>
</evidence>
<evidence type="ECO:0000256" key="4">
    <source>
        <dbReference type="ARBA" id="ARBA00022960"/>
    </source>
</evidence>
<dbReference type="PANTHER" id="PTHR30582:SF2">
    <property type="entry name" value="L,D-TRANSPEPTIDASE YCIB-RELATED"/>
    <property type="match status" value="1"/>
</dbReference>
<evidence type="ECO:0000256" key="9">
    <source>
        <dbReference type="SAM" id="SignalP"/>
    </source>
</evidence>
<proteinExistence type="inferred from homology"/>
<evidence type="ECO:0000256" key="5">
    <source>
        <dbReference type="ARBA" id="ARBA00022984"/>
    </source>
</evidence>
<dbReference type="PROSITE" id="PS52029">
    <property type="entry name" value="LD_TPASE"/>
    <property type="match status" value="1"/>
</dbReference>
<dbReference type="OrthoDB" id="463216at2"/>
<dbReference type="GO" id="GO:0071555">
    <property type="term" value="P:cell wall organization"/>
    <property type="evidence" value="ECO:0007669"/>
    <property type="project" value="UniProtKB-UniRule"/>
</dbReference>
<dbReference type="GO" id="GO:0008360">
    <property type="term" value="P:regulation of cell shape"/>
    <property type="evidence" value="ECO:0007669"/>
    <property type="project" value="UniProtKB-UniRule"/>
</dbReference>
<evidence type="ECO:0000313" key="12">
    <source>
        <dbReference type="Proteomes" id="UP000245926"/>
    </source>
</evidence>
<dbReference type="Proteomes" id="UP000245926">
    <property type="component" value="Chromosome"/>
</dbReference>
<keyword evidence="3" id="KW-0808">Transferase</keyword>
<dbReference type="GO" id="GO:0016740">
    <property type="term" value="F:transferase activity"/>
    <property type="evidence" value="ECO:0007669"/>
    <property type="project" value="UniProtKB-KW"/>
</dbReference>
<feature type="region of interest" description="Disordered" evidence="8">
    <location>
        <begin position="176"/>
        <end position="208"/>
    </location>
</feature>
<dbReference type="UniPathway" id="UPA00219"/>
<dbReference type="SUPFAM" id="SSF141523">
    <property type="entry name" value="L,D-transpeptidase catalytic domain-like"/>
    <property type="match status" value="1"/>
</dbReference>
<dbReference type="InterPro" id="IPR038063">
    <property type="entry name" value="Transpep_catalytic_dom"/>
</dbReference>
<evidence type="ECO:0000256" key="8">
    <source>
        <dbReference type="SAM" id="MobiDB-lite"/>
    </source>
</evidence>
<evidence type="ECO:0000256" key="6">
    <source>
        <dbReference type="ARBA" id="ARBA00023316"/>
    </source>
</evidence>
<reference evidence="12" key="1">
    <citation type="submission" date="2018-05" db="EMBL/GenBank/DDBJ databases">
        <title>Complete Genome Sequence of Methylobacterium sp. 17SD2-17.</title>
        <authorList>
            <person name="Srinivasan S."/>
        </authorList>
    </citation>
    <scope>NUCLEOTIDE SEQUENCE [LARGE SCALE GENOMIC DNA]</scope>
    <source>
        <strain evidence="12">17SD2-17</strain>
    </source>
</reference>
<dbReference type="InterPro" id="IPR005490">
    <property type="entry name" value="LD_TPept_cat_dom"/>
</dbReference>
<protein>
    <recommendedName>
        <fullName evidence="10">L,D-TPase catalytic domain-containing protein</fullName>
    </recommendedName>
</protein>
<feature type="chain" id="PRO_5015993283" description="L,D-TPase catalytic domain-containing protein" evidence="9">
    <location>
        <begin position="25"/>
        <end position="208"/>
    </location>
</feature>
<name>A0A2U8W564_9HYPH</name>
<keyword evidence="4 7" id="KW-0133">Cell shape</keyword>
<feature type="compositionally biased region" description="Low complexity" evidence="8">
    <location>
        <begin position="191"/>
        <end position="208"/>
    </location>
</feature>
<dbReference type="GO" id="GO:0071972">
    <property type="term" value="F:peptidoglycan L,D-transpeptidase activity"/>
    <property type="evidence" value="ECO:0007669"/>
    <property type="project" value="TreeGrafter"/>
</dbReference>
<evidence type="ECO:0000256" key="3">
    <source>
        <dbReference type="ARBA" id="ARBA00022679"/>
    </source>
</evidence>
<dbReference type="RefSeq" id="WP_109888579.1">
    <property type="nucleotide sequence ID" value="NZ_CP029550.1"/>
</dbReference>
<evidence type="ECO:0000256" key="2">
    <source>
        <dbReference type="ARBA" id="ARBA00005992"/>
    </source>
</evidence>
<sequence length="208" mass="22492">MRIRILGAVSGLLMLAATSVPATADVRITIDKLSQRMSVSVDGQPLYYWRVSTGLPGHATPGGSFRVLRTERVYFSRKYDNAPMPNAIFFTAVGHAIHGTNHVRRLGRAASHGCVRLAPGNAATLFALVRAEGIGNTRITIGGGEPLVAGTRNRGFQAARVRRPYEPGYAIPARLQPRPFGYEEDDGAYRSDPSPYGYGPGLPLDDLE</sequence>
<dbReference type="CDD" id="cd16913">
    <property type="entry name" value="YkuD_like"/>
    <property type="match status" value="1"/>
</dbReference>